<sequence length="85" mass="9401">MAMQSMQSMQPIPFNFICSETQILTFKHDIPSLITNATKAGIDVQYNQLFLETIALTVAEHKESCYDILLTVLCENCGSCAVAVL</sequence>
<proteinExistence type="predicted"/>
<dbReference type="AlphaFoldDB" id="A0A8K0SCV0"/>
<evidence type="ECO:0000313" key="2">
    <source>
        <dbReference type="Proteomes" id="UP000813444"/>
    </source>
</evidence>
<dbReference type="EMBL" id="JAGPNK010000022">
    <property type="protein sequence ID" value="KAH7304573.1"/>
    <property type="molecule type" value="Genomic_DNA"/>
</dbReference>
<accession>A0A8K0SCV0</accession>
<protein>
    <submittedName>
        <fullName evidence="1">Uncharacterized protein</fullName>
    </submittedName>
</protein>
<dbReference type="Proteomes" id="UP000813444">
    <property type="component" value="Unassembled WGS sequence"/>
</dbReference>
<name>A0A8K0SCV0_9HYPO</name>
<dbReference type="OrthoDB" id="432970at2759"/>
<evidence type="ECO:0000313" key="1">
    <source>
        <dbReference type="EMBL" id="KAH7304573.1"/>
    </source>
</evidence>
<keyword evidence="2" id="KW-1185">Reference proteome</keyword>
<reference evidence="1" key="1">
    <citation type="journal article" date="2021" name="Nat. Commun.">
        <title>Genetic determinants of endophytism in the Arabidopsis root mycobiome.</title>
        <authorList>
            <person name="Mesny F."/>
            <person name="Miyauchi S."/>
            <person name="Thiergart T."/>
            <person name="Pickel B."/>
            <person name="Atanasova L."/>
            <person name="Karlsson M."/>
            <person name="Huettel B."/>
            <person name="Barry K.W."/>
            <person name="Haridas S."/>
            <person name="Chen C."/>
            <person name="Bauer D."/>
            <person name="Andreopoulos W."/>
            <person name="Pangilinan J."/>
            <person name="LaButti K."/>
            <person name="Riley R."/>
            <person name="Lipzen A."/>
            <person name="Clum A."/>
            <person name="Drula E."/>
            <person name="Henrissat B."/>
            <person name="Kohler A."/>
            <person name="Grigoriev I.V."/>
            <person name="Martin F.M."/>
            <person name="Hacquard S."/>
        </authorList>
    </citation>
    <scope>NUCLEOTIDE SEQUENCE</scope>
    <source>
        <strain evidence="1">MPI-CAGE-CH-0235</strain>
    </source>
</reference>
<organism evidence="1 2">
    <name type="scientific">Stachybotrys elegans</name>
    <dbReference type="NCBI Taxonomy" id="80388"/>
    <lineage>
        <taxon>Eukaryota</taxon>
        <taxon>Fungi</taxon>
        <taxon>Dikarya</taxon>
        <taxon>Ascomycota</taxon>
        <taxon>Pezizomycotina</taxon>
        <taxon>Sordariomycetes</taxon>
        <taxon>Hypocreomycetidae</taxon>
        <taxon>Hypocreales</taxon>
        <taxon>Stachybotryaceae</taxon>
        <taxon>Stachybotrys</taxon>
    </lineage>
</organism>
<gene>
    <name evidence="1" type="ORF">B0I35DRAFT_445053</name>
</gene>
<comment type="caution">
    <text evidence="1">The sequence shown here is derived from an EMBL/GenBank/DDBJ whole genome shotgun (WGS) entry which is preliminary data.</text>
</comment>